<organism evidence="3">
    <name type="scientific">marine sediment metagenome</name>
    <dbReference type="NCBI Taxonomy" id="412755"/>
    <lineage>
        <taxon>unclassified sequences</taxon>
        <taxon>metagenomes</taxon>
        <taxon>ecological metagenomes</taxon>
    </lineage>
</organism>
<comment type="caution">
    <text evidence="3">The sequence shown here is derived from an EMBL/GenBank/DDBJ whole genome shotgun (WGS) entry which is preliminary data.</text>
</comment>
<dbReference type="InterPro" id="IPR010819">
    <property type="entry name" value="AGE/CE"/>
</dbReference>
<dbReference type="GO" id="GO:0005975">
    <property type="term" value="P:carbohydrate metabolic process"/>
    <property type="evidence" value="ECO:0007669"/>
    <property type="project" value="InterPro"/>
</dbReference>
<comment type="similarity">
    <text evidence="1">Belongs to the N-acylglucosamine 2-epimerase family.</text>
</comment>
<evidence type="ECO:0000313" key="3">
    <source>
        <dbReference type="EMBL" id="KKK51360.1"/>
    </source>
</evidence>
<gene>
    <name evidence="3" type="ORF">LCGC14_3115710</name>
</gene>
<dbReference type="InterPro" id="IPR012341">
    <property type="entry name" value="6hp_glycosidase-like_sf"/>
</dbReference>
<name>A0A0F8WSS5_9ZZZZ</name>
<proteinExistence type="inferred from homology"/>
<evidence type="ECO:0000256" key="1">
    <source>
        <dbReference type="ARBA" id="ARBA00008558"/>
    </source>
</evidence>
<dbReference type="PANTHER" id="PTHR15108">
    <property type="entry name" value="N-ACYLGLUCOSAMINE-2-EPIMERASE"/>
    <property type="match status" value="1"/>
</dbReference>
<dbReference type="GO" id="GO:0016853">
    <property type="term" value="F:isomerase activity"/>
    <property type="evidence" value="ECO:0007669"/>
    <property type="project" value="UniProtKB-KW"/>
</dbReference>
<dbReference type="InterPro" id="IPR008928">
    <property type="entry name" value="6-hairpin_glycosidase_sf"/>
</dbReference>
<dbReference type="Pfam" id="PF07221">
    <property type="entry name" value="GlcNAc_2-epim"/>
    <property type="match status" value="1"/>
</dbReference>
<protein>
    <submittedName>
        <fullName evidence="3">Uncharacterized protein</fullName>
    </submittedName>
</protein>
<accession>A0A0F8WSS5</accession>
<keyword evidence="2" id="KW-0413">Isomerase</keyword>
<evidence type="ECO:0000256" key="2">
    <source>
        <dbReference type="ARBA" id="ARBA00023235"/>
    </source>
</evidence>
<reference evidence="3" key="1">
    <citation type="journal article" date="2015" name="Nature">
        <title>Complex archaea that bridge the gap between prokaryotes and eukaryotes.</title>
        <authorList>
            <person name="Spang A."/>
            <person name="Saw J.H."/>
            <person name="Jorgensen S.L."/>
            <person name="Zaremba-Niedzwiedzka K."/>
            <person name="Martijn J."/>
            <person name="Lind A.E."/>
            <person name="van Eijk R."/>
            <person name="Schleper C."/>
            <person name="Guy L."/>
            <person name="Ettema T.J."/>
        </authorList>
    </citation>
    <scope>NUCLEOTIDE SEQUENCE</scope>
</reference>
<sequence>MRPPGTVWIFSDSCDRTIPGRKNFQSFARKWAGTSYDQMLGTADRGFSETFGVIAFAEYARASGEKEYLDLARKIMDLILDLYKNPGAGYGDSLGPKINPEARQSRGHSMAMIQINTLQTLRDADKENDYNKLIDNAIDEVFTYFAKPEKKALFETVGINGEFMDTPEGRCINPGHAIETAWFIMEEGKYRNDKGLVEKALPIIDWSLERGWDDKYGGVFYFVDGDER</sequence>
<dbReference type="Gene3D" id="1.50.10.10">
    <property type="match status" value="1"/>
</dbReference>
<feature type="non-terminal residue" evidence="3">
    <location>
        <position position="228"/>
    </location>
</feature>
<dbReference type="SUPFAM" id="SSF48208">
    <property type="entry name" value="Six-hairpin glycosidases"/>
    <property type="match status" value="1"/>
</dbReference>
<dbReference type="AlphaFoldDB" id="A0A0F8WSS5"/>
<dbReference type="EMBL" id="LAZR01067547">
    <property type="protein sequence ID" value="KKK51360.1"/>
    <property type="molecule type" value="Genomic_DNA"/>
</dbReference>